<gene>
    <name evidence="1" type="ORF">L195_g025426</name>
</gene>
<protein>
    <recommendedName>
        <fullName evidence="3">Zinc knuckle CX2CX4HX4C domain-containing protein</fullName>
    </recommendedName>
</protein>
<dbReference type="Proteomes" id="UP000236291">
    <property type="component" value="Unassembled WGS sequence"/>
</dbReference>
<dbReference type="EMBL" id="ASHM01020952">
    <property type="protein sequence ID" value="PNY02121.1"/>
    <property type="molecule type" value="Genomic_DNA"/>
</dbReference>
<sequence length="188" mass="21598">MAGNLPDSLWVEREKFAFDIEIEYENPPYFCFTCNSIGHSYDHCRNDLALKIARELDAIKNDPPKKVKQVFVPKTHEDIMQGCSKNVAFEDPLILDIIRSKEIVIERDVLDIEEELSTGISIGSYHLILEQVEEVPTVDLSDIPHQYWEGKDASDIGHNVYTDEEERHAATNFLNNRVATREESFTDV</sequence>
<comment type="caution">
    <text evidence="1">The sequence shown here is derived from an EMBL/GenBank/DDBJ whole genome shotgun (WGS) entry which is preliminary data.</text>
</comment>
<proteinExistence type="predicted"/>
<evidence type="ECO:0008006" key="3">
    <source>
        <dbReference type="Google" id="ProtNLM"/>
    </source>
</evidence>
<reference evidence="1 2" key="2">
    <citation type="journal article" date="2017" name="Front. Plant Sci.">
        <title>Gene Classification and Mining of Molecular Markers Useful in Red Clover (Trifolium pratense) Breeding.</title>
        <authorList>
            <person name="Istvanek J."/>
            <person name="Dluhosova J."/>
            <person name="Dluhos P."/>
            <person name="Patkova L."/>
            <person name="Nedelnik J."/>
            <person name="Repkova J."/>
        </authorList>
    </citation>
    <scope>NUCLEOTIDE SEQUENCE [LARGE SCALE GENOMIC DNA]</scope>
    <source>
        <strain evidence="2">cv. Tatra</strain>
        <tissue evidence="1">Young leaves</tissue>
    </source>
</reference>
<accession>A0A2K3NGF5</accession>
<name>A0A2K3NGF5_TRIPR</name>
<organism evidence="1 2">
    <name type="scientific">Trifolium pratense</name>
    <name type="common">Red clover</name>
    <dbReference type="NCBI Taxonomy" id="57577"/>
    <lineage>
        <taxon>Eukaryota</taxon>
        <taxon>Viridiplantae</taxon>
        <taxon>Streptophyta</taxon>
        <taxon>Embryophyta</taxon>
        <taxon>Tracheophyta</taxon>
        <taxon>Spermatophyta</taxon>
        <taxon>Magnoliopsida</taxon>
        <taxon>eudicotyledons</taxon>
        <taxon>Gunneridae</taxon>
        <taxon>Pentapetalae</taxon>
        <taxon>rosids</taxon>
        <taxon>fabids</taxon>
        <taxon>Fabales</taxon>
        <taxon>Fabaceae</taxon>
        <taxon>Papilionoideae</taxon>
        <taxon>50 kb inversion clade</taxon>
        <taxon>NPAAA clade</taxon>
        <taxon>Hologalegina</taxon>
        <taxon>IRL clade</taxon>
        <taxon>Trifolieae</taxon>
        <taxon>Trifolium</taxon>
    </lineage>
</organism>
<evidence type="ECO:0000313" key="2">
    <source>
        <dbReference type="Proteomes" id="UP000236291"/>
    </source>
</evidence>
<evidence type="ECO:0000313" key="1">
    <source>
        <dbReference type="EMBL" id="PNY02121.1"/>
    </source>
</evidence>
<reference evidence="1 2" key="1">
    <citation type="journal article" date="2014" name="Am. J. Bot.">
        <title>Genome assembly and annotation for red clover (Trifolium pratense; Fabaceae).</title>
        <authorList>
            <person name="Istvanek J."/>
            <person name="Jaros M."/>
            <person name="Krenek A."/>
            <person name="Repkova J."/>
        </authorList>
    </citation>
    <scope>NUCLEOTIDE SEQUENCE [LARGE SCALE GENOMIC DNA]</scope>
    <source>
        <strain evidence="2">cv. Tatra</strain>
        <tissue evidence="1">Young leaves</tissue>
    </source>
</reference>
<dbReference type="AlphaFoldDB" id="A0A2K3NGF5"/>